<proteinExistence type="predicted"/>
<dbReference type="SUPFAM" id="SSF55154">
    <property type="entry name" value="CYTH-like phosphatases"/>
    <property type="match status" value="1"/>
</dbReference>
<evidence type="ECO:0000313" key="4">
    <source>
        <dbReference type="Proteomes" id="UP000606935"/>
    </source>
</evidence>
<dbReference type="PROSITE" id="PS51707">
    <property type="entry name" value="CYTH"/>
    <property type="match status" value="1"/>
</dbReference>
<name>A0A917YYS2_9ALTE</name>
<dbReference type="SMART" id="SM01118">
    <property type="entry name" value="CYTH"/>
    <property type="match status" value="1"/>
</dbReference>
<sequence>METEIELKLLVSGDLDVAELLQNQLLPSLQAQSSSSQMALSNRYYDTPDKQLRGLDMGFRVRGRDGRFQQTLKTAGQVQGGLHQRPEYNIELSDQYPDLSLFEPGIFPDHVSVVALQSQLCPLFTTHFTRYAFDLVMDSGTKLELVYDKGQVATDTHQQPINEIEIELKEGEVGEIFALARKLSALLPVRLGAFSKAARGYLLAAGQELVSKPLPDFLALHDQDTLEQAFLKTVHYALDYWQYHEQCYLETQKPRALGGIRAGIQLVSQAISLYLPMLQCDALLATQARLIQLNNDWYWAETLLAIKTLRSRKGPFRKRLAKSEELLSYLRGRYEGLLLQHQPENLIQRQQSGQLQIDLAALAYERPWRSGGNAWSSLVQEHARGWLAQGWFTISQSMPRKKKFSAQHYLSSEPLLRQTLFNGLFLAGLFSPEHRDQFRAPWLDIIDGIDELNALHLLKSELDVADVQDKDELMLWCKDKMSHLLDVMEQSRKAALKMEPYWKP</sequence>
<dbReference type="PANTHER" id="PTHR39569">
    <property type="entry name" value="INORGANIC TRIPHOSPHATASE"/>
    <property type="match status" value="1"/>
</dbReference>
<dbReference type="CDD" id="cd07756">
    <property type="entry name" value="CYTH-like_Pase_CHAD"/>
    <property type="match status" value="1"/>
</dbReference>
<feature type="domain" description="CYTH" evidence="1">
    <location>
        <begin position="2"/>
        <end position="207"/>
    </location>
</feature>
<dbReference type="GO" id="GO:0046872">
    <property type="term" value="F:metal ion binding"/>
    <property type="evidence" value="ECO:0007669"/>
    <property type="project" value="TreeGrafter"/>
</dbReference>
<dbReference type="Gene3D" id="2.40.320.10">
    <property type="entry name" value="Hypothetical Protein Pfu-838710-001"/>
    <property type="match status" value="1"/>
</dbReference>
<dbReference type="InterPro" id="IPR033469">
    <property type="entry name" value="CYTH-like_dom_sf"/>
</dbReference>
<evidence type="ECO:0000259" key="2">
    <source>
        <dbReference type="PROSITE" id="PS51708"/>
    </source>
</evidence>
<dbReference type="Proteomes" id="UP000606935">
    <property type="component" value="Unassembled WGS sequence"/>
</dbReference>
<dbReference type="PROSITE" id="PS51708">
    <property type="entry name" value="CHAD"/>
    <property type="match status" value="1"/>
</dbReference>
<dbReference type="InterPro" id="IPR039013">
    <property type="entry name" value="YgiF"/>
</dbReference>
<reference evidence="3" key="2">
    <citation type="submission" date="2020-09" db="EMBL/GenBank/DDBJ databases">
        <authorList>
            <person name="Sun Q."/>
            <person name="Zhou Y."/>
        </authorList>
    </citation>
    <scope>NUCLEOTIDE SEQUENCE</scope>
    <source>
        <strain evidence="3">CGMCC 1.7086</strain>
    </source>
</reference>
<organism evidence="3 4">
    <name type="scientific">Bowmanella pacifica</name>
    <dbReference type="NCBI Taxonomy" id="502051"/>
    <lineage>
        <taxon>Bacteria</taxon>
        <taxon>Pseudomonadati</taxon>
        <taxon>Pseudomonadota</taxon>
        <taxon>Gammaproteobacteria</taxon>
        <taxon>Alteromonadales</taxon>
        <taxon>Alteromonadaceae</taxon>
        <taxon>Bowmanella</taxon>
    </lineage>
</organism>
<dbReference type="InterPro" id="IPR023577">
    <property type="entry name" value="CYTH_domain"/>
</dbReference>
<feature type="domain" description="CHAD" evidence="2">
    <location>
        <begin position="223"/>
        <end position="480"/>
    </location>
</feature>
<evidence type="ECO:0000313" key="3">
    <source>
        <dbReference type="EMBL" id="GGO68434.1"/>
    </source>
</evidence>
<dbReference type="AlphaFoldDB" id="A0A917YYS2"/>
<dbReference type="EMBL" id="BMLS01000002">
    <property type="protein sequence ID" value="GGO68434.1"/>
    <property type="molecule type" value="Genomic_DNA"/>
</dbReference>
<protein>
    <submittedName>
        <fullName evidence="3">Inorganic triphosphatase</fullName>
    </submittedName>
</protein>
<dbReference type="Pfam" id="PF01928">
    <property type="entry name" value="CYTH"/>
    <property type="match status" value="1"/>
</dbReference>
<reference evidence="3" key="1">
    <citation type="journal article" date="2014" name="Int. J. Syst. Evol. Microbiol.">
        <title>Complete genome sequence of Corynebacterium casei LMG S-19264T (=DSM 44701T), isolated from a smear-ripened cheese.</title>
        <authorList>
            <consortium name="US DOE Joint Genome Institute (JGI-PGF)"/>
            <person name="Walter F."/>
            <person name="Albersmeier A."/>
            <person name="Kalinowski J."/>
            <person name="Ruckert C."/>
        </authorList>
    </citation>
    <scope>NUCLEOTIDE SEQUENCE</scope>
    <source>
        <strain evidence="3">CGMCC 1.7086</strain>
    </source>
</reference>
<keyword evidence="4" id="KW-1185">Reference proteome</keyword>
<gene>
    <name evidence="3" type="ORF">GCM10010982_17340</name>
</gene>
<evidence type="ECO:0000259" key="1">
    <source>
        <dbReference type="PROSITE" id="PS51707"/>
    </source>
</evidence>
<dbReference type="PANTHER" id="PTHR39569:SF1">
    <property type="entry name" value="INORGANIC TRIPHOSPHATASE"/>
    <property type="match status" value="1"/>
</dbReference>
<comment type="caution">
    <text evidence="3">The sequence shown here is derived from an EMBL/GenBank/DDBJ whole genome shotgun (WGS) entry which is preliminary data.</text>
</comment>
<dbReference type="RefSeq" id="WP_188693301.1">
    <property type="nucleotide sequence ID" value="NZ_BMLS01000002.1"/>
</dbReference>
<accession>A0A917YYS2</accession>
<dbReference type="GO" id="GO:0050355">
    <property type="term" value="F:inorganic triphosphate phosphatase activity"/>
    <property type="evidence" value="ECO:0007669"/>
    <property type="project" value="InterPro"/>
</dbReference>
<dbReference type="InterPro" id="IPR007899">
    <property type="entry name" value="CHAD_dom"/>
</dbReference>